<evidence type="ECO:0000256" key="4">
    <source>
        <dbReference type="ARBA" id="ARBA00022801"/>
    </source>
</evidence>
<dbReference type="CDD" id="cd05401">
    <property type="entry name" value="NT_GlnE_GlnD_like"/>
    <property type="match status" value="1"/>
</dbReference>
<dbReference type="GO" id="GO:0006808">
    <property type="term" value="P:regulation of nitrogen utilization"/>
    <property type="evidence" value="ECO:0007669"/>
    <property type="project" value="UniProtKB-UniRule"/>
</dbReference>
<evidence type="ECO:0000313" key="10">
    <source>
        <dbReference type="Proteomes" id="UP000280842"/>
    </source>
</evidence>
<dbReference type="EC" id="3.1.4.-" evidence="7"/>
<dbReference type="SUPFAM" id="SSF81301">
    <property type="entry name" value="Nucleotidyltransferase"/>
    <property type="match status" value="1"/>
</dbReference>
<accession>A0A3M0BKQ2</accession>
<keyword evidence="3" id="KW-0677">Repeat</keyword>
<dbReference type="EC" id="2.7.7.59" evidence="7"/>
<keyword evidence="10" id="KW-1185">Reference proteome</keyword>
<dbReference type="InterPro" id="IPR006674">
    <property type="entry name" value="HD_domain"/>
</dbReference>
<comment type="cofactor">
    <cofactor evidence="7">
        <name>Mg(2+)</name>
        <dbReference type="ChEBI" id="CHEBI:18420"/>
    </cofactor>
</comment>
<dbReference type="PANTHER" id="PTHR47320:SF1">
    <property type="entry name" value="BIFUNCTIONAL URIDYLYLTRANSFERASE_URIDYLYL-REMOVING ENZYME"/>
    <property type="match status" value="1"/>
</dbReference>
<dbReference type="Gene3D" id="1.10.3090.10">
    <property type="entry name" value="cca-adding enzyme, domain 2"/>
    <property type="match status" value="1"/>
</dbReference>
<keyword evidence="4 7" id="KW-0378">Hydrolase</keyword>
<dbReference type="PROSITE" id="PS51671">
    <property type="entry name" value="ACT"/>
    <property type="match status" value="1"/>
</dbReference>
<dbReference type="EMBL" id="REFO01000010">
    <property type="protein sequence ID" value="RMA97940.1"/>
    <property type="molecule type" value="Genomic_DNA"/>
</dbReference>
<dbReference type="RefSeq" id="WP_121922702.1">
    <property type="nucleotide sequence ID" value="NZ_REFO01000010.1"/>
</dbReference>
<sequence>MKTVNIDDRKKILNNYFQKKEEIIEKHYKGETGLNTVRALSDLTDETIKKFAELSFENPEDVSIVVLGGYGRRELCFKSDIDISLVFKEENFENLKASLESFYYLLLDLKVDIGFSPRDIRTFMKLSDKDLTVATSLLQGRFLWGNEDIYKNLIKRFKNLIKRKRNEYINATLRARKQRYQKTGSSIYMMEPHVKEGEGGLRDFHEVFWIAKVLDNVEDYKYFIEKNIILEEEYVELIRAYDFILRIRNQMHLICNKKCDVLVFPLQEEVAKKLGYAQENDDIDQLRASIEQMMRFYYLNAKSINTITKRILKNLTQQNYFEEYIPIDDVFIRNSTELDIINKEKFENDVINILKAFKYFKEYYLDFSSQLEYLLRKNEKSLKENIHRNDIKKLVREIFSDVKNLPNTIRKMQEFYVIDELIPEFGYQRCHFQYDTYHKYTTDAHAIKAVEMLEGLKIADNPQKKPYYEIYKEIERKDLLIWAIFLHDIGKGHNTDHSVLGSQMAYDILTRFGYSKRDAKIVSKLVLYHLEMAKVSQRRNLNDPKVLNDFIKKVKNKEFLKMLTVLTWCDANAVGPNAWNDWKNALLLELYYKAYQILEEGISAEEHHQRQLAKKKEEIKAILEKEYSKEVANKFLNRVSDYYIISTSLDDILKHFELEYELLKTGDPQFIFEENITVGFSELIIAVSDIENPLLIFTGILSSMNINILSIFSFTRKDNTVLIEAHISTPALEAVDKEKFKKFVQIFEDYRKGIITFEDIVKTIKYKGFKAGTIPPPTFVKIDNKTSDSYTIFDISAEDRIGLLFDIIKVLSKFDLYVHIVKATTQGERARDSFYVRTKDMKKITDENLLDKVKKELLDVIKS</sequence>
<dbReference type="PANTHER" id="PTHR47320">
    <property type="entry name" value="BIFUNCTIONAL URIDYLYLTRANSFERASE/URIDYLYL-REMOVING ENZYME"/>
    <property type="match status" value="1"/>
</dbReference>
<dbReference type="Pfam" id="PF08335">
    <property type="entry name" value="GlnD_UR_UTase"/>
    <property type="match status" value="1"/>
</dbReference>
<organism evidence="9 10">
    <name type="scientific">Hydrogenothermus marinus</name>
    <dbReference type="NCBI Taxonomy" id="133270"/>
    <lineage>
        <taxon>Bacteria</taxon>
        <taxon>Pseudomonadati</taxon>
        <taxon>Aquificota</taxon>
        <taxon>Aquificia</taxon>
        <taxon>Aquificales</taxon>
        <taxon>Hydrogenothermaceae</taxon>
        <taxon>Hydrogenothermus</taxon>
    </lineage>
</organism>
<evidence type="ECO:0000313" key="9">
    <source>
        <dbReference type="EMBL" id="RMA97940.1"/>
    </source>
</evidence>
<dbReference type="GO" id="GO:0008773">
    <property type="term" value="F:[protein-PII] uridylyltransferase activity"/>
    <property type="evidence" value="ECO:0007669"/>
    <property type="project" value="UniProtKB-UniRule"/>
</dbReference>
<dbReference type="Pfam" id="PF24931">
    <property type="entry name" value="ACT_ACR9_3rd"/>
    <property type="match status" value="1"/>
</dbReference>
<dbReference type="InterPro" id="IPR043519">
    <property type="entry name" value="NT_sf"/>
</dbReference>
<evidence type="ECO:0000259" key="8">
    <source>
        <dbReference type="PROSITE" id="PS51671"/>
    </source>
</evidence>
<proteinExistence type="inferred from homology"/>
<dbReference type="SUPFAM" id="SSF81891">
    <property type="entry name" value="Poly A polymerase C-terminal region-like"/>
    <property type="match status" value="1"/>
</dbReference>
<keyword evidence="6 7" id="KW-0511">Multifunctional enzyme</keyword>
<dbReference type="NCBIfam" id="TIGR01693">
    <property type="entry name" value="UTase_glnD"/>
    <property type="match status" value="1"/>
</dbReference>
<name>A0A3M0BKQ2_9AQUI</name>
<dbReference type="SUPFAM" id="SSF55021">
    <property type="entry name" value="ACT-like"/>
    <property type="match status" value="1"/>
</dbReference>
<reference evidence="9 10" key="1">
    <citation type="submission" date="2018-10" db="EMBL/GenBank/DDBJ databases">
        <title>Genomic Encyclopedia of Archaeal and Bacterial Type Strains, Phase II (KMG-II): from individual species to whole genera.</title>
        <authorList>
            <person name="Goeker M."/>
        </authorList>
    </citation>
    <scope>NUCLEOTIDE SEQUENCE [LARGE SCALE GENOMIC DNA]</scope>
    <source>
        <strain evidence="9 10">VM1</strain>
    </source>
</reference>
<dbReference type="SUPFAM" id="SSF81593">
    <property type="entry name" value="Nucleotidyltransferase substrate binding subunit/domain"/>
    <property type="match status" value="1"/>
</dbReference>
<dbReference type="InterPro" id="IPR002912">
    <property type="entry name" value="ACT_dom"/>
</dbReference>
<comment type="domain">
    <text evidence="7">Has four distinct domains: an N-terminal nucleotidyltransferase (NT) domain responsible for UTase activity, a central HD domain that encodes UR activity, and two C-terminal ACT domains that seem to have a role in glutamine sensing.</text>
</comment>
<dbReference type="InterPro" id="IPR005105">
    <property type="entry name" value="GlnD_Uridyltrans_N"/>
</dbReference>
<evidence type="ECO:0000256" key="5">
    <source>
        <dbReference type="ARBA" id="ARBA00022842"/>
    </source>
</evidence>
<comment type="catalytic activity">
    <reaction evidence="7">
        <text>[protein-PII]-L-tyrosine + UTP = [protein-PII]-uridylyl-L-tyrosine + diphosphate</text>
        <dbReference type="Rhea" id="RHEA:13673"/>
        <dbReference type="Rhea" id="RHEA-COMP:12147"/>
        <dbReference type="Rhea" id="RHEA-COMP:12148"/>
        <dbReference type="ChEBI" id="CHEBI:33019"/>
        <dbReference type="ChEBI" id="CHEBI:46398"/>
        <dbReference type="ChEBI" id="CHEBI:46858"/>
        <dbReference type="ChEBI" id="CHEBI:90602"/>
        <dbReference type="EC" id="2.7.7.59"/>
    </reaction>
</comment>
<protein>
    <recommendedName>
        <fullName evidence="7">Bifunctional uridylyltransferase/uridylyl-removing enzyme</fullName>
        <shortName evidence="7">UTase/UR</shortName>
    </recommendedName>
    <alternativeName>
        <fullName evidence="7">Bifunctional [protein-PII] modification enzyme</fullName>
    </alternativeName>
    <alternativeName>
        <fullName evidence="7">Bifunctional nitrogen sensor protein</fullName>
    </alternativeName>
    <domain>
        <recommendedName>
            <fullName evidence="7">[Protein-PII] uridylyltransferase</fullName>
            <shortName evidence="7">PII uridylyltransferase</shortName>
            <shortName evidence="7">UTase</shortName>
            <ecNumber evidence="7">2.7.7.59</ecNumber>
        </recommendedName>
    </domain>
    <domain>
        <recommendedName>
            <fullName evidence="7">[Protein-PII]-UMP uridylyl-removing enzyme</fullName>
            <shortName evidence="7">UR</shortName>
            <ecNumber evidence="7">3.1.4.-</ecNumber>
        </recommendedName>
    </domain>
</protein>
<dbReference type="PIRSF" id="PIRSF006288">
    <property type="entry name" value="PII_uridyltransf"/>
    <property type="match status" value="1"/>
</dbReference>
<dbReference type="Pfam" id="PF01966">
    <property type="entry name" value="HD"/>
    <property type="match status" value="1"/>
</dbReference>
<keyword evidence="1 7" id="KW-0808">Transferase</keyword>
<evidence type="ECO:0000256" key="1">
    <source>
        <dbReference type="ARBA" id="ARBA00022679"/>
    </source>
</evidence>
<dbReference type="InterPro" id="IPR003607">
    <property type="entry name" value="HD/PDEase_dom"/>
</dbReference>
<comment type="catalytic activity">
    <reaction evidence="7">
        <text>[protein-PII]-uridylyl-L-tyrosine + H2O = [protein-PII]-L-tyrosine + UMP + H(+)</text>
        <dbReference type="Rhea" id="RHEA:48600"/>
        <dbReference type="Rhea" id="RHEA-COMP:12147"/>
        <dbReference type="Rhea" id="RHEA-COMP:12148"/>
        <dbReference type="ChEBI" id="CHEBI:15377"/>
        <dbReference type="ChEBI" id="CHEBI:15378"/>
        <dbReference type="ChEBI" id="CHEBI:46858"/>
        <dbReference type="ChEBI" id="CHEBI:57865"/>
        <dbReference type="ChEBI" id="CHEBI:90602"/>
    </reaction>
</comment>
<evidence type="ECO:0000256" key="6">
    <source>
        <dbReference type="ARBA" id="ARBA00023268"/>
    </source>
</evidence>
<evidence type="ECO:0000256" key="7">
    <source>
        <dbReference type="HAMAP-Rule" id="MF_00277"/>
    </source>
</evidence>
<dbReference type="AlphaFoldDB" id="A0A3M0BKQ2"/>
<dbReference type="GO" id="GO:0008081">
    <property type="term" value="F:phosphoric diester hydrolase activity"/>
    <property type="evidence" value="ECO:0007669"/>
    <property type="project" value="UniProtKB-UniRule"/>
</dbReference>
<feature type="region of interest" description="Uridylyltransferase" evidence="7">
    <location>
        <begin position="1"/>
        <end position="326"/>
    </location>
</feature>
<dbReference type="Pfam" id="PF03445">
    <property type="entry name" value="DUF294"/>
    <property type="match status" value="1"/>
</dbReference>
<comment type="caution">
    <text evidence="9">The sequence shown here is derived from an EMBL/GenBank/DDBJ whole genome shotgun (WGS) entry which is preliminary data.</text>
</comment>
<evidence type="ECO:0000256" key="2">
    <source>
        <dbReference type="ARBA" id="ARBA00022695"/>
    </source>
</evidence>
<comment type="function">
    <text evidence="7">Modifies, by uridylylation and deuridylylation, the PII regulatory proteins (GlnB and homologs), in response to the nitrogen status of the cell that GlnD senses through the glutamine level. Under low glutamine levels, catalyzes the conversion of the PII proteins and UTP to PII-UMP and PPi, while under higher glutamine levels, GlnD hydrolyzes PII-UMP to PII and UMP (deuridylylation). Thus, controls uridylylation state and activity of the PII proteins, and plays an important role in the regulation of nitrogen metabolism.</text>
</comment>
<comment type="caution">
    <text evidence="7">Lacks conserved residue(s) required for the propagation of feature annotation.</text>
</comment>
<dbReference type="SUPFAM" id="SSF109604">
    <property type="entry name" value="HD-domain/PDEase-like"/>
    <property type="match status" value="1"/>
</dbReference>
<comment type="activity regulation">
    <text evidence="7">Uridylyltransferase (UTase) activity is inhibited by glutamine, while glutamine activates uridylyl-removing (UR) activity.</text>
</comment>
<dbReference type="CDD" id="cd04899">
    <property type="entry name" value="ACT_ACR-UUR-like_2"/>
    <property type="match status" value="1"/>
</dbReference>
<keyword evidence="5 7" id="KW-0460">Magnesium</keyword>
<dbReference type="InterPro" id="IPR045865">
    <property type="entry name" value="ACT-like_dom_sf"/>
</dbReference>
<feature type="domain" description="ACT" evidence="8">
    <location>
        <begin position="792"/>
        <end position="863"/>
    </location>
</feature>
<dbReference type="OrthoDB" id="9805698at2"/>
<dbReference type="SMART" id="SM00471">
    <property type="entry name" value="HDc"/>
    <property type="match status" value="1"/>
</dbReference>
<dbReference type="HAMAP" id="MF_00277">
    <property type="entry name" value="PII_uridylyl_transf"/>
    <property type="match status" value="1"/>
</dbReference>
<dbReference type="InterPro" id="IPR010043">
    <property type="entry name" value="UTase/UR"/>
</dbReference>
<evidence type="ECO:0000256" key="3">
    <source>
        <dbReference type="ARBA" id="ARBA00022737"/>
    </source>
</evidence>
<dbReference type="Proteomes" id="UP000280842">
    <property type="component" value="Unassembled WGS sequence"/>
</dbReference>
<dbReference type="InterPro" id="IPR013546">
    <property type="entry name" value="PII_UdlTrfase/GS_AdlTrfase"/>
</dbReference>
<comment type="similarity">
    <text evidence="7">Belongs to the GlnD family.</text>
</comment>
<keyword evidence="2 7" id="KW-0548">Nucleotidyltransferase</keyword>
<gene>
    <name evidence="7" type="primary">glnD</name>
    <name evidence="9" type="ORF">CLV39_0576</name>
</gene>